<keyword evidence="4" id="KW-1185">Reference proteome</keyword>
<feature type="domain" description="TniQ" evidence="1">
    <location>
        <begin position="4"/>
        <end position="160"/>
    </location>
</feature>
<dbReference type="RefSeq" id="WP_193918133.1">
    <property type="nucleotide sequence ID" value="NZ_JADEWL010000013.1"/>
</dbReference>
<evidence type="ECO:0000313" key="3">
    <source>
        <dbReference type="EMBL" id="MBE9212317.1"/>
    </source>
</evidence>
<comment type="caution">
    <text evidence="3">The sequence shown here is derived from an EMBL/GenBank/DDBJ whole genome shotgun (WGS) entry which is preliminary data.</text>
</comment>
<evidence type="ECO:0000259" key="2">
    <source>
        <dbReference type="Pfam" id="PF15978"/>
    </source>
</evidence>
<gene>
    <name evidence="3" type="ORF">IQ247_06275</name>
</gene>
<accession>A0A8J7JZV2</accession>
<dbReference type="InterPro" id="IPR009492">
    <property type="entry name" value="TniQ"/>
</dbReference>
<dbReference type="EMBL" id="JADEWL010000013">
    <property type="protein sequence ID" value="MBE9212317.1"/>
    <property type="molecule type" value="Genomic_DNA"/>
</dbReference>
<dbReference type="AlphaFoldDB" id="A0A8J7JZV2"/>
<evidence type="ECO:0000259" key="1">
    <source>
        <dbReference type="Pfam" id="PF06527"/>
    </source>
</evidence>
<dbReference type="InterPro" id="IPR032750">
    <property type="entry name" value="TnsD_C"/>
</dbReference>
<dbReference type="Pfam" id="PF15978">
    <property type="entry name" value="TnsD"/>
    <property type="match status" value="1"/>
</dbReference>
<dbReference type="Proteomes" id="UP000620559">
    <property type="component" value="Unassembled WGS sequence"/>
</dbReference>
<dbReference type="Pfam" id="PF06527">
    <property type="entry name" value="TniQ"/>
    <property type="match status" value="1"/>
</dbReference>
<proteinExistence type="predicted"/>
<name>A0A8J7JZV2_9CYAN</name>
<reference evidence="3" key="1">
    <citation type="submission" date="2020-10" db="EMBL/GenBank/DDBJ databases">
        <authorList>
            <person name="Castelo-Branco R."/>
            <person name="Eusebio N."/>
            <person name="Adriana R."/>
            <person name="Vieira A."/>
            <person name="Brugerolle De Fraissinette N."/>
            <person name="Rezende De Castro R."/>
            <person name="Schneider M.P."/>
            <person name="Vasconcelos V."/>
            <person name="Leao P.N."/>
        </authorList>
    </citation>
    <scope>NUCLEOTIDE SEQUENCE</scope>
    <source>
        <strain evidence="3">LEGE 06105</strain>
    </source>
</reference>
<evidence type="ECO:0000313" key="4">
    <source>
        <dbReference type="Proteomes" id="UP000620559"/>
    </source>
</evidence>
<sequence>MIGFFPDPYPDELLYSICARYSSRVQYRQVKSVASELFGSKCATAIMELPCYLNHLLTVLPPGHKYTVEQLINNHTMLRFYSPFLNEFRVKRLVDSMSGLNDFPVYSCLSLYHGGIESPEWLRFCPKCASEDLENVGELYWHRLHQIPGVFVCPKHQLFLENSHVQVRNRHQPALFIPASEAIKKFPYSCIDLSNNNHKQEMQIAADASWLLNQYRLVPGYNLLRDKYMINLLDNQFANWNKTIKITALVQNFLNYYSDDLLNKLSCAIDKNKNTNWLINLLRNLDKNAASHPIHHLLVIQFLGLTAESFFQNDYSKSTLKPFGDGPWPCLDPTSEHFRQLTIHKYSMARVNETKKPVGKFRCACGFSYSRTPPDKSINDRFSYSRCIPDSQSWETALRTFWADSSLSLCEIGRRLGVTGRTIKGRAIKLGLEFPRTGPRHQSKLTNHDLHLSTKNKQTFQEKREHLRTFWLSIREKYPQATQTLLKQKFSSVYSWLYKRDYEWFEAHLPHRNKGGARTLVDWSKRDQELSSSVKSGVTLIRNAPGRPQRITIKAICAAINRPDLFNKKMRDKLPLTSKVISVSIESYKDFAIRRLRWAVRSFQLQMICPPRYQLLRRAGLASSKIIEEPFFLQAMDTALEFLANFK</sequence>
<organism evidence="3 4">
    <name type="scientific">Plectonema cf. radiosum LEGE 06105</name>
    <dbReference type="NCBI Taxonomy" id="945769"/>
    <lineage>
        <taxon>Bacteria</taxon>
        <taxon>Bacillati</taxon>
        <taxon>Cyanobacteriota</taxon>
        <taxon>Cyanophyceae</taxon>
        <taxon>Oscillatoriophycideae</taxon>
        <taxon>Oscillatoriales</taxon>
        <taxon>Microcoleaceae</taxon>
        <taxon>Plectonema</taxon>
    </lineage>
</organism>
<protein>
    <submittedName>
        <fullName evidence="3">TniQ family protein</fullName>
    </submittedName>
</protein>
<feature type="domain" description="Transposon Tn7 transposition protein TnsD C-terminal" evidence="2">
    <location>
        <begin position="204"/>
        <end position="580"/>
    </location>
</feature>